<gene>
    <name evidence="1" type="ORF">MES5069_310066</name>
</gene>
<protein>
    <submittedName>
        <fullName evidence="1">Uncharacterized protein</fullName>
    </submittedName>
</protein>
<dbReference type="Proteomes" id="UP001153050">
    <property type="component" value="Unassembled WGS sequence"/>
</dbReference>
<evidence type="ECO:0000313" key="1">
    <source>
        <dbReference type="EMBL" id="CAH2402330.1"/>
    </source>
</evidence>
<proteinExistence type="predicted"/>
<accession>A0ABM9DZV2</accession>
<dbReference type="EMBL" id="CAKXZT010000126">
    <property type="protein sequence ID" value="CAH2402330.1"/>
    <property type="molecule type" value="Genomic_DNA"/>
</dbReference>
<evidence type="ECO:0000313" key="2">
    <source>
        <dbReference type="Proteomes" id="UP001153050"/>
    </source>
</evidence>
<sequence length="225" mass="25067">MFASYGLVCGDALGIDGFCLIARAPAAVKHFRQNLIEVHRITDKGNVAVSVDHERGRNHDRKAGLHPKLVHCPCVVEGDPIAQIRALFGQPRVQLGSGLNGRWSVFMRRDCDDLNSAVLISLLQLHQMVHRVHTWLAPRCPKFDDVHFAGLKARQGLATQPGFHLNRRSRGLHLQYHADLQSYCQRMRDFMEEVIARFARLRAVTSLSVAAAQSAKAVPARSAPQ</sequence>
<name>A0ABM9DZV2_9HYPH</name>
<keyword evidence="2" id="KW-1185">Reference proteome</keyword>
<organism evidence="1 2">
    <name type="scientific">Mesorhizobium escarrei</name>
    <dbReference type="NCBI Taxonomy" id="666018"/>
    <lineage>
        <taxon>Bacteria</taxon>
        <taxon>Pseudomonadati</taxon>
        <taxon>Pseudomonadota</taxon>
        <taxon>Alphaproteobacteria</taxon>
        <taxon>Hyphomicrobiales</taxon>
        <taxon>Phyllobacteriaceae</taxon>
        <taxon>Mesorhizobium</taxon>
    </lineage>
</organism>
<reference evidence="1 2" key="1">
    <citation type="submission" date="2022-03" db="EMBL/GenBank/DDBJ databases">
        <authorList>
            <person name="Brunel B."/>
        </authorList>
    </citation>
    <scope>NUCLEOTIDE SEQUENCE [LARGE SCALE GENOMIC DNA]</scope>
    <source>
        <strain evidence="1">STM5069sample</strain>
    </source>
</reference>
<comment type="caution">
    <text evidence="1">The sequence shown here is derived from an EMBL/GenBank/DDBJ whole genome shotgun (WGS) entry which is preliminary data.</text>
</comment>